<reference evidence="5 6" key="1">
    <citation type="submission" date="2018-10" db="EMBL/GenBank/DDBJ databases">
        <title>Oceanobacillus sp. YLB-02 draft genome.</title>
        <authorList>
            <person name="Yu L."/>
        </authorList>
    </citation>
    <scope>NUCLEOTIDE SEQUENCE [LARGE SCALE GENOMIC DNA]</scope>
    <source>
        <strain evidence="5 6">YLB-02</strain>
    </source>
</reference>
<name>A0A498DBM7_9BACI</name>
<dbReference type="InterPro" id="IPR043128">
    <property type="entry name" value="Rev_trsase/Diguanyl_cyclase"/>
</dbReference>
<feature type="domain" description="GGDEF" evidence="4">
    <location>
        <begin position="167"/>
        <end position="306"/>
    </location>
</feature>
<dbReference type="InterPro" id="IPR000160">
    <property type="entry name" value="GGDEF_dom"/>
</dbReference>
<dbReference type="InterPro" id="IPR035919">
    <property type="entry name" value="EAL_sf"/>
</dbReference>
<dbReference type="Gene3D" id="3.30.70.270">
    <property type="match status" value="1"/>
</dbReference>
<dbReference type="SUPFAM" id="SSF55785">
    <property type="entry name" value="PYP-like sensor domain (PAS domain)"/>
    <property type="match status" value="1"/>
</dbReference>
<dbReference type="Gene3D" id="3.20.20.450">
    <property type="entry name" value="EAL domain"/>
    <property type="match status" value="1"/>
</dbReference>
<evidence type="ECO:0000313" key="6">
    <source>
        <dbReference type="Proteomes" id="UP000270219"/>
    </source>
</evidence>
<dbReference type="InterPro" id="IPR001633">
    <property type="entry name" value="EAL_dom"/>
</dbReference>
<dbReference type="Pfam" id="PF13426">
    <property type="entry name" value="PAS_9"/>
    <property type="match status" value="1"/>
</dbReference>
<dbReference type="AlphaFoldDB" id="A0A498DBM7"/>
<dbReference type="CDD" id="cd01948">
    <property type="entry name" value="EAL"/>
    <property type="match status" value="1"/>
</dbReference>
<keyword evidence="6" id="KW-1185">Reference proteome</keyword>
<evidence type="ECO:0000259" key="3">
    <source>
        <dbReference type="PROSITE" id="PS50883"/>
    </source>
</evidence>
<dbReference type="CDD" id="cd01949">
    <property type="entry name" value="GGDEF"/>
    <property type="match status" value="1"/>
</dbReference>
<dbReference type="SUPFAM" id="SSF141868">
    <property type="entry name" value="EAL domain-like"/>
    <property type="match status" value="1"/>
</dbReference>
<dbReference type="SUPFAM" id="SSF55073">
    <property type="entry name" value="Nucleotide cyclase"/>
    <property type="match status" value="1"/>
</dbReference>
<dbReference type="PANTHER" id="PTHR44757">
    <property type="entry name" value="DIGUANYLATE CYCLASE DGCP"/>
    <property type="match status" value="1"/>
</dbReference>
<dbReference type="SMART" id="SM00052">
    <property type="entry name" value="EAL"/>
    <property type="match status" value="1"/>
</dbReference>
<dbReference type="NCBIfam" id="TIGR00229">
    <property type="entry name" value="sensory_box"/>
    <property type="match status" value="1"/>
</dbReference>
<dbReference type="InterPro" id="IPR000014">
    <property type="entry name" value="PAS"/>
</dbReference>
<dbReference type="InterPro" id="IPR000700">
    <property type="entry name" value="PAS-assoc_C"/>
</dbReference>
<dbReference type="InterPro" id="IPR029787">
    <property type="entry name" value="Nucleotide_cyclase"/>
</dbReference>
<dbReference type="NCBIfam" id="TIGR00254">
    <property type="entry name" value="GGDEF"/>
    <property type="match status" value="1"/>
</dbReference>
<dbReference type="Pfam" id="PF00990">
    <property type="entry name" value="GGDEF"/>
    <property type="match status" value="1"/>
</dbReference>
<dbReference type="PROSITE" id="PS50113">
    <property type="entry name" value="PAC"/>
    <property type="match status" value="1"/>
</dbReference>
<feature type="domain" description="PAS" evidence="1">
    <location>
        <begin position="29"/>
        <end position="84"/>
    </location>
</feature>
<feature type="domain" description="EAL" evidence="3">
    <location>
        <begin position="315"/>
        <end position="566"/>
    </location>
</feature>
<accession>A0A498DBM7</accession>
<dbReference type="InterPro" id="IPR052155">
    <property type="entry name" value="Biofilm_reg_signaling"/>
</dbReference>
<gene>
    <name evidence="5" type="ORF">D8M04_09780</name>
</gene>
<comment type="caution">
    <text evidence="5">The sequence shown here is derived from an EMBL/GenBank/DDBJ whole genome shotgun (WGS) entry which is preliminary data.</text>
</comment>
<dbReference type="Proteomes" id="UP000270219">
    <property type="component" value="Unassembled WGS sequence"/>
</dbReference>
<dbReference type="InterPro" id="IPR001610">
    <property type="entry name" value="PAC"/>
</dbReference>
<dbReference type="CDD" id="cd00130">
    <property type="entry name" value="PAS"/>
    <property type="match status" value="1"/>
</dbReference>
<dbReference type="EMBL" id="RCHR01000003">
    <property type="protein sequence ID" value="RLL45143.1"/>
    <property type="molecule type" value="Genomic_DNA"/>
</dbReference>
<dbReference type="PROSITE" id="PS50112">
    <property type="entry name" value="PAS"/>
    <property type="match status" value="1"/>
</dbReference>
<protein>
    <submittedName>
        <fullName evidence="5">EAL domain-containing protein</fullName>
    </submittedName>
</protein>
<dbReference type="SMART" id="SM00086">
    <property type="entry name" value="PAC"/>
    <property type="match status" value="1"/>
</dbReference>
<evidence type="ECO:0000313" key="5">
    <source>
        <dbReference type="EMBL" id="RLL45143.1"/>
    </source>
</evidence>
<feature type="domain" description="PAC" evidence="2">
    <location>
        <begin position="87"/>
        <end position="138"/>
    </location>
</feature>
<dbReference type="SMART" id="SM00267">
    <property type="entry name" value="GGDEF"/>
    <property type="match status" value="1"/>
</dbReference>
<sequence>MFVTYTSQLEIPPKKLQNIALALNKSATVSITDQEGTIHFVNEIFCHLAKYNQDELIGKNVKMLNADCHLPAFYNVIRETVESGKIWRGEMKNKAKDGTYYWTDTSIIPFISDEKLYQYIAISYEITEQKTYEQSLEKMAYMDPNTELPNRNYLIKWMENHSFLIDDSVTILFLNLDQFKKINDNFGHDVGDALIQQISKRIKHSIRESDLLIRLNGDNFGIILEKNTNKKEIEQIARNILKQSRAPLQVDHHEMTIKLSIGISSKIYDPKVNDAKEFIRSALQEANIAMYHVKKNGGDDYSFSMDNQKIHMDRSLLIELELKNALINNEFHIVYQPLINLKKNNIVGVEALLRWKNKQLGTVSPGEFIPILEKTGKIIEVGKWILRTVCNQMKRWQENGIFLERISVNVSPIQFKEQSFIDDLKQIIDETQLDASYLEIEITEGTILEIANVSKTLQKLQGLGIKVSIDDFGTGYSSLSYLKQLPIDTLKIDKSFIDDLDTDGEIIVNTIINMGKNLRFRIIAEGIETPHQLKYLKQQQCHEGQGYFFSKPVGHEQIPILYQELQVTK</sequence>
<dbReference type="InterPro" id="IPR035965">
    <property type="entry name" value="PAS-like_dom_sf"/>
</dbReference>
<dbReference type="PROSITE" id="PS50883">
    <property type="entry name" value="EAL"/>
    <property type="match status" value="1"/>
</dbReference>
<evidence type="ECO:0000259" key="4">
    <source>
        <dbReference type="PROSITE" id="PS50887"/>
    </source>
</evidence>
<organism evidence="5 6">
    <name type="scientific">Oceanobacillus piezotolerans</name>
    <dbReference type="NCBI Taxonomy" id="2448030"/>
    <lineage>
        <taxon>Bacteria</taxon>
        <taxon>Bacillati</taxon>
        <taxon>Bacillota</taxon>
        <taxon>Bacilli</taxon>
        <taxon>Bacillales</taxon>
        <taxon>Bacillaceae</taxon>
        <taxon>Oceanobacillus</taxon>
    </lineage>
</organism>
<dbReference type="SMART" id="SM00091">
    <property type="entry name" value="PAS"/>
    <property type="match status" value="1"/>
</dbReference>
<dbReference type="PANTHER" id="PTHR44757:SF2">
    <property type="entry name" value="BIOFILM ARCHITECTURE MAINTENANCE PROTEIN MBAA"/>
    <property type="match status" value="1"/>
</dbReference>
<dbReference type="Gene3D" id="3.30.450.20">
    <property type="entry name" value="PAS domain"/>
    <property type="match status" value="1"/>
</dbReference>
<evidence type="ECO:0000259" key="1">
    <source>
        <dbReference type="PROSITE" id="PS50112"/>
    </source>
</evidence>
<dbReference type="Pfam" id="PF00563">
    <property type="entry name" value="EAL"/>
    <property type="match status" value="1"/>
</dbReference>
<proteinExistence type="predicted"/>
<evidence type="ECO:0000259" key="2">
    <source>
        <dbReference type="PROSITE" id="PS50113"/>
    </source>
</evidence>
<dbReference type="PROSITE" id="PS50887">
    <property type="entry name" value="GGDEF"/>
    <property type="match status" value="1"/>
</dbReference>